<feature type="region of interest" description="Disordered" evidence="1">
    <location>
        <begin position="223"/>
        <end position="263"/>
    </location>
</feature>
<accession>A0A8S9FL87</accession>
<gene>
    <name evidence="2" type="ORF">F2Q70_00030446</name>
</gene>
<name>A0A8S9FL87_BRACR</name>
<protein>
    <submittedName>
        <fullName evidence="2">Uncharacterized protein</fullName>
    </submittedName>
</protein>
<feature type="region of interest" description="Disordered" evidence="1">
    <location>
        <begin position="1"/>
        <end position="30"/>
    </location>
</feature>
<sequence length="263" mass="29505">MKKTEEIESKESNEESRTESSTNDPLFAKEARHKDGDLLAQVLAAPEKLDTKEEPKAYEEDWKKVGTEENVDMERGNEAEGKVSKILADGIFGIELKKTQHYLISIPIIKRIHKVKQYLERSFRVTCEHRCEAEVLAQGGVAETQEKLLKRFASHQEQIASFFGDERSSTLKMSGVAIRMDKRLDDISGFDHYKDVTGVEHVGVAEKYHGGIKDKGKCDAGWRNAIHSSPDDTGSVQRLSLSPLKMQRSSSSQSGVRNPSERG</sequence>
<feature type="compositionally biased region" description="Polar residues" evidence="1">
    <location>
        <begin position="231"/>
        <end position="240"/>
    </location>
</feature>
<proteinExistence type="predicted"/>
<dbReference type="EMBL" id="QGKY02002305">
    <property type="protein sequence ID" value="KAF2533107.1"/>
    <property type="molecule type" value="Genomic_DNA"/>
</dbReference>
<comment type="caution">
    <text evidence="2">The sequence shown here is derived from an EMBL/GenBank/DDBJ whole genome shotgun (WGS) entry which is preliminary data.</text>
</comment>
<reference evidence="2" key="1">
    <citation type="submission" date="2019-12" db="EMBL/GenBank/DDBJ databases">
        <title>Genome sequencing and annotation of Brassica cretica.</title>
        <authorList>
            <person name="Studholme D.J."/>
            <person name="Sarris P.F."/>
        </authorList>
    </citation>
    <scope>NUCLEOTIDE SEQUENCE</scope>
    <source>
        <strain evidence="2">PFS-102/07</strain>
        <tissue evidence="2">Leaf</tissue>
    </source>
</reference>
<evidence type="ECO:0000256" key="1">
    <source>
        <dbReference type="SAM" id="MobiDB-lite"/>
    </source>
</evidence>
<feature type="compositionally biased region" description="Polar residues" evidence="1">
    <location>
        <begin position="247"/>
        <end position="257"/>
    </location>
</feature>
<organism evidence="2">
    <name type="scientific">Brassica cretica</name>
    <name type="common">Mustard</name>
    <dbReference type="NCBI Taxonomy" id="69181"/>
    <lineage>
        <taxon>Eukaryota</taxon>
        <taxon>Viridiplantae</taxon>
        <taxon>Streptophyta</taxon>
        <taxon>Embryophyta</taxon>
        <taxon>Tracheophyta</taxon>
        <taxon>Spermatophyta</taxon>
        <taxon>Magnoliopsida</taxon>
        <taxon>eudicotyledons</taxon>
        <taxon>Gunneridae</taxon>
        <taxon>Pentapetalae</taxon>
        <taxon>rosids</taxon>
        <taxon>malvids</taxon>
        <taxon>Brassicales</taxon>
        <taxon>Brassicaceae</taxon>
        <taxon>Brassiceae</taxon>
        <taxon>Brassica</taxon>
    </lineage>
</organism>
<dbReference type="AlphaFoldDB" id="A0A8S9FL87"/>
<feature type="compositionally biased region" description="Basic and acidic residues" evidence="1">
    <location>
        <begin position="1"/>
        <end position="18"/>
    </location>
</feature>
<evidence type="ECO:0000313" key="2">
    <source>
        <dbReference type="EMBL" id="KAF2533107.1"/>
    </source>
</evidence>